<dbReference type="EMBL" id="JACOOG010000001">
    <property type="protein sequence ID" value="MBC5592103.1"/>
    <property type="molecule type" value="Genomic_DNA"/>
</dbReference>
<name>A0ABR7C3C0_9BACE</name>
<evidence type="ECO:0000313" key="1">
    <source>
        <dbReference type="EMBL" id="MBC5592103.1"/>
    </source>
</evidence>
<gene>
    <name evidence="1" type="ORF">H8S53_12820</name>
</gene>
<accession>A0ABR7C3C0</accession>
<evidence type="ECO:0000313" key="2">
    <source>
        <dbReference type="Proteomes" id="UP000600230"/>
    </source>
</evidence>
<evidence type="ECO:0008006" key="3">
    <source>
        <dbReference type="Google" id="ProtNLM"/>
    </source>
</evidence>
<comment type="caution">
    <text evidence="1">The sequence shown here is derived from an EMBL/GenBank/DDBJ whole genome shotgun (WGS) entry which is preliminary data.</text>
</comment>
<dbReference type="RefSeq" id="WP_119993490.1">
    <property type="nucleotide sequence ID" value="NZ_JACOOG010000001.1"/>
</dbReference>
<protein>
    <recommendedName>
        <fullName evidence="3">XRE family transcriptional regulator</fullName>
    </recommendedName>
</protein>
<proteinExistence type="predicted"/>
<organism evidence="1 2">
    <name type="scientific">Bacteroides parvus</name>
    <dbReference type="NCBI Taxonomy" id="2763025"/>
    <lineage>
        <taxon>Bacteria</taxon>
        <taxon>Pseudomonadati</taxon>
        <taxon>Bacteroidota</taxon>
        <taxon>Bacteroidia</taxon>
        <taxon>Bacteroidales</taxon>
        <taxon>Bacteroidaceae</taxon>
        <taxon>Bacteroides</taxon>
    </lineage>
</organism>
<dbReference type="Proteomes" id="UP000600230">
    <property type="component" value="Unassembled WGS sequence"/>
</dbReference>
<keyword evidence="2" id="KW-1185">Reference proteome</keyword>
<sequence length="70" mass="8326">MKKEQNLKEMVLRDHYNALTEKQKTDLREKVLSESGMSYTTFYYKLRYNTFKPLEAALINDIINSINNYG</sequence>
<reference evidence="1 2" key="1">
    <citation type="submission" date="2020-08" db="EMBL/GenBank/DDBJ databases">
        <title>Genome public.</title>
        <authorList>
            <person name="Liu C."/>
            <person name="Sun Q."/>
        </authorList>
    </citation>
    <scope>NUCLEOTIDE SEQUENCE [LARGE SCALE GENOMIC DNA]</scope>
    <source>
        <strain evidence="1 2">NSJ-21</strain>
    </source>
</reference>